<feature type="signal peptide" evidence="5">
    <location>
        <begin position="1"/>
        <end position="25"/>
    </location>
</feature>
<dbReference type="PATRIC" id="fig|229921.5.peg.2946"/>
<evidence type="ECO:0000313" key="6">
    <source>
        <dbReference type="EMBL" id="KPL89831.1"/>
    </source>
</evidence>
<dbReference type="PANTHER" id="PTHR30632:SF0">
    <property type="entry name" value="SULFATE-BINDING PROTEIN"/>
    <property type="match status" value="1"/>
</dbReference>
<feature type="binding site" evidence="4">
    <location>
        <position position="179"/>
    </location>
    <ligand>
        <name>molybdate</name>
        <dbReference type="ChEBI" id="CHEBI:36264"/>
    </ligand>
</feature>
<dbReference type="NCBIfam" id="TIGR01256">
    <property type="entry name" value="modA"/>
    <property type="match status" value="1"/>
</dbReference>
<protein>
    <recommendedName>
        <fullName evidence="8">Molybdate ABC transporter substrate-binding protein</fullName>
    </recommendedName>
</protein>
<sequence length="263" mass="27352">MRRAGFIFLILLGLLSACATPPASAQELTVLAAASLTEPFGEIGARFEALHPGVRMQFSFAASSQLAQQIVSGAQADVFASANMQQMTAAAEAGRVAESGSAVFARNRLVVIAPLKNPAGLQSLQDLARPGVKLVLAAAEAPVGQYTLEFLEKASQDGDFGADFQARVIQNVVSYESTVKAVLTKVILGEADAGIVYASDLSQSAAAQVVQFQIPEALNVTAVYPIAVLKDAADPALAAEFAALVRSPEGQQILAKYGFLAGE</sequence>
<dbReference type="SUPFAM" id="SSF53850">
    <property type="entry name" value="Periplasmic binding protein-like II"/>
    <property type="match status" value="1"/>
</dbReference>
<reference evidence="6 7" key="1">
    <citation type="submission" date="2015-07" db="EMBL/GenBank/DDBJ databases">
        <title>Genome sequence of Levilinea saccharolytica DSM 16555.</title>
        <authorList>
            <person name="Hemp J."/>
            <person name="Ward L.M."/>
            <person name="Pace L.A."/>
            <person name="Fischer W.W."/>
        </authorList>
    </citation>
    <scope>NUCLEOTIDE SEQUENCE [LARGE SCALE GENOMIC DNA]</scope>
    <source>
        <strain evidence="6 7">KIBI-1</strain>
    </source>
</reference>
<evidence type="ECO:0000256" key="5">
    <source>
        <dbReference type="SAM" id="SignalP"/>
    </source>
</evidence>
<dbReference type="Pfam" id="PF13531">
    <property type="entry name" value="SBP_bac_11"/>
    <property type="match status" value="1"/>
</dbReference>
<evidence type="ECO:0000256" key="2">
    <source>
        <dbReference type="ARBA" id="ARBA00022723"/>
    </source>
</evidence>
<keyword evidence="2 4" id="KW-0479">Metal-binding</keyword>
<keyword evidence="4" id="KW-0500">Molybdenum</keyword>
<dbReference type="GO" id="GO:0046872">
    <property type="term" value="F:metal ion binding"/>
    <property type="evidence" value="ECO:0007669"/>
    <property type="project" value="UniProtKB-KW"/>
</dbReference>
<feature type="binding site" evidence="4">
    <location>
        <position position="197"/>
    </location>
    <ligand>
        <name>molybdate</name>
        <dbReference type="ChEBI" id="CHEBI:36264"/>
    </ligand>
</feature>
<dbReference type="Gene3D" id="3.40.190.10">
    <property type="entry name" value="Periplasmic binding protein-like II"/>
    <property type="match status" value="2"/>
</dbReference>
<evidence type="ECO:0000313" key="7">
    <source>
        <dbReference type="Proteomes" id="UP000050501"/>
    </source>
</evidence>
<keyword evidence="3 5" id="KW-0732">Signal</keyword>
<gene>
    <name evidence="6" type="ORF">ADN01_02815</name>
</gene>
<dbReference type="PIRSF" id="PIRSF004846">
    <property type="entry name" value="ModA"/>
    <property type="match status" value="1"/>
</dbReference>
<dbReference type="InterPro" id="IPR050682">
    <property type="entry name" value="ModA/WtpA"/>
</dbReference>
<proteinExistence type="inferred from homology"/>
<feature type="chain" id="PRO_5006134045" description="Molybdate ABC transporter substrate-binding protein" evidence="5">
    <location>
        <begin position="26"/>
        <end position="263"/>
    </location>
</feature>
<accession>A0A0P6YZK7</accession>
<dbReference type="GO" id="GO:0015689">
    <property type="term" value="P:molybdate ion transport"/>
    <property type="evidence" value="ECO:0007669"/>
    <property type="project" value="InterPro"/>
</dbReference>
<dbReference type="PROSITE" id="PS51257">
    <property type="entry name" value="PROKAR_LIPOPROTEIN"/>
    <property type="match status" value="1"/>
</dbReference>
<keyword evidence="7" id="KW-1185">Reference proteome</keyword>
<dbReference type="AlphaFoldDB" id="A0A0P6YZK7"/>
<evidence type="ECO:0000256" key="4">
    <source>
        <dbReference type="PIRSR" id="PIRSR004846-1"/>
    </source>
</evidence>
<dbReference type="EMBL" id="LGCM01000014">
    <property type="protein sequence ID" value="KPL89831.1"/>
    <property type="molecule type" value="Genomic_DNA"/>
</dbReference>
<comment type="caution">
    <text evidence="6">The sequence shown here is derived from an EMBL/GenBank/DDBJ whole genome shotgun (WGS) entry which is preliminary data.</text>
</comment>
<dbReference type="InterPro" id="IPR005950">
    <property type="entry name" value="ModA"/>
</dbReference>
<dbReference type="STRING" id="229921.ADN01_02815"/>
<evidence type="ECO:0008006" key="8">
    <source>
        <dbReference type="Google" id="ProtNLM"/>
    </source>
</evidence>
<dbReference type="PANTHER" id="PTHR30632">
    <property type="entry name" value="MOLYBDATE-BINDING PERIPLASMIC PROTEIN"/>
    <property type="match status" value="1"/>
</dbReference>
<name>A0A0P6YZK7_9CHLR</name>
<comment type="similarity">
    <text evidence="1">Belongs to the bacterial solute-binding protein ModA family.</text>
</comment>
<organism evidence="6 7">
    <name type="scientific">Levilinea saccharolytica</name>
    <dbReference type="NCBI Taxonomy" id="229921"/>
    <lineage>
        <taxon>Bacteria</taxon>
        <taxon>Bacillati</taxon>
        <taxon>Chloroflexota</taxon>
        <taxon>Anaerolineae</taxon>
        <taxon>Anaerolineales</taxon>
        <taxon>Anaerolineaceae</taxon>
        <taxon>Levilinea</taxon>
    </lineage>
</organism>
<evidence type="ECO:0000256" key="1">
    <source>
        <dbReference type="ARBA" id="ARBA00009175"/>
    </source>
</evidence>
<dbReference type="Proteomes" id="UP000050501">
    <property type="component" value="Unassembled WGS sequence"/>
</dbReference>
<dbReference type="CDD" id="cd13538">
    <property type="entry name" value="PBP2_ModA_like_1"/>
    <property type="match status" value="1"/>
</dbReference>
<dbReference type="GO" id="GO:0030973">
    <property type="term" value="F:molybdate ion binding"/>
    <property type="evidence" value="ECO:0007669"/>
    <property type="project" value="TreeGrafter"/>
</dbReference>
<feature type="binding site" evidence="4">
    <location>
        <position position="63"/>
    </location>
    <ligand>
        <name>molybdate</name>
        <dbReference type="ChEBI" id="CHEBI:36264"/>
    </ligand>
</feature>
<dbReference type="OrthoDB" id="9785015at2"/>
<evidence type="ECO:0000256" key="3">
    <source>
        <dbReference type="ARBA" id="ARBA00022729"/>
    </source>
</evidence>
<feature type="binding site" evidence="4">
    <location>
        <position position="35"/>
    </location>
    <ligand>
        <name>molybdate</name>
        <dbReference type="ChEBI" id="CHEBI:36264"/>
    </ligand>
</feature>